<dbReference type="PROSITE" id="PS01117">
    <property type="entry name" value="HTH_MARR_1"/>
    <property type="match status" value="1"/>
</dbReference>
<dbReference type="RefSeq" id="WP_246569623.1">
    <property type="nucleotide sequence ID" value="NZ_BMVY01000001.1"/>
</dbReference>
<keyword evidence="2" id="KW-0238">DNA-binding</keyword>
<dbReference type="Pfam" id="PF01047">
    <property type="entry name" value="MarR"/>
    <property type="match status" value="1"/>
</dbReference>
<keyword evidence="1" id="KW-0805">Transcription regulation</keyword>
<reference evidence="5" key="1">
    <citation type="submission" date="2022-10" db="EMBL/GenBank/DDBJ databases">
        <title>The complete genomes of actinobacterial strains from the NBC collection.</title>
        <authorList>
            <person name="Joergensen T.S."/>
            <person name="Alvarez Arevalo M."/>
            <person name="Sterndorff E.B."/>
            <person name="Faurdal D."/>
            <person name="Vuksanovic O."/>
            <person name="Mourched A.-S."/>
            <person name="Charusanti P."/>
            <person name="Shaw S."/>
            <person name="Blin K."/>
            <person name="Weber T."/>
        </authorList>
    </citation>
    <scope>NUCLEOTIDE SEQUENCE</scope>
    <source>
        <strain evidence="5">NBC_00189</strain>
    </source>
</reference>
<dbReference type="Proteomes" id="UP001432166">
    <property type="component" value="Chromosome"/>
</dbReference>
<gene>
    <name evidence="5" type="ORF">OG288_40360</name>
</gene>
<feature type="domain" description="HTH marR-type" evidence="4">
    <location>
        <begin position="16"/>
        <end position="150"/>
    </location>
</feature>
<dbReference type="PRINTS" id="PR00598">
    <property type="entry name" value="HTHMARR"/>
</dbReference>
<dbReference type="PANTHER" id="PTHR33164:SF103">
    <property type="entry name" value="REGULATORY PROTEIN MARR"/>
    <property type="match status" value="1"/>
</dbReference>
<accession>A0ABZ1JWD7</accession>
<name>A0ABZ1JWD7_9ACTN</name>
<dbReference type="SUPFAM" id="SSF46785">
    <property type="entry name" value="Winged helix' DNA-binding domain"/>
    <property type="match status" value="1"/>
</dbReference>
<dbReference type="Gene3D" id="1.10.10.10">
    <property type="entry name" value="Winged helix-like DNA-binding domain superfamily/Winged helix DNA-binding domain"/>
    <property type="match status" value="1"/>
</dbReference>
<proteinExistence type="predicted"/>
<evidence type="ECO:0000256" key="3">
    <source>
        <dbReference type="ARBA" id="ARBA00023163"/>
    </source>
</evidence>
<dbReference type="EMBL" id="CP108133">
    <property type="protein sequence ID" value="WTP54030.1"/>
    <property type="molecule type" value="Genomic_DNA"/>
</dbReference>
<keyword evidence="6" id="KW-1185">Reference proteome</keyword>
<dbReference type="PANTHER" id="PTHR33164">
    <property type="entry name" value="TRANSCRIPTIONAL REGULATOR, MARR FAMILY"/>
    <property type="match status" value="1"/>
</dbReference>
<evidence type="ECO:0000259" key="4">
    <source>
        <dbReference type="PROSITE" id="PS50995"/>
    </source>
</evidence>
<evidence type="ECO:0000256" key="1">
    <source>
        <dbReference type="ARBA" id="ARBA00023015"/>
    </source>
</evidence>
<dbReference type="SMART" id="SM00347">
    <property type="entry name" value="HTH_MARR"/>
    <property type="match status" value="1"/>
</dbReference>
<sequence length="163" mass="17709">MTTPVPDRPQRAGHPPDTLADHVLDAVESLVTLWFAASADAPPRLPTRQLLALQTVRRLPELNLTALAEHLGIALPTASRLCGRLESAGLLRRTVQPHNRREVQLVVTSQGRQLLADVTQHRSLGLTGVFAVMTPAERAALQQGLHAFHRAHALVRPQPPQAG</sequence>
<dbReference type="InterPro" id="IPR000835">
    <property type="entry name" value="HTH_MarR-typ"/>
</dbReference>
<evidence type="ECO:0000313" key="5">
    <source>
        <dbReference type="EMBL" id="WTP54030.1"/>
    </source>
</evidence>
<evidence type="ECO:0000313" key="6">
    <source>
        <dbReference type="Proteomes" id="UP001432166"/>
    </source>
</evidence>
<organism evidence="5 6">
    <name type="scientific">Streptomyces tauricus</name>
    <dbReference type="NCBI Taxonomy" id="68274"/>
    <lineage>
        <taxon>Bacteria</taxon>
        <taxon>Bacillati</taxon>
        <taxon>Actinomycetota</taxon>
        <taxon>Actinomycetes</taxon>
        <taxon>Kitasatosporales</taxon>
        <taxon>Streptomycetaceae</taxon>
        <taxon>Streptomyces</taxon>
        <taxon>Streptomyces aurantiacus group</taxon>
    </lineage>
</organism>
<keyword evidence="3" id="KW-0804">Transcription</keyword>
<dbReference type="InterPro" id="IPR036390">
    <property type="entry name" value="WH_DNA-bd_sf"/>
</dbReference>
<evidence type="ECO:0000256" key="2">
    <source>
        <dbReference type="ARBA" id="ARBA00023125"/>
    </source>
</evidence>
<dbReference type="InterPro" id="IPR039422">
    <property type="entry name" value="MarR/SlyA-like"/>
</dbReference>
<dbReference type="InterPro" id="IPR036388">
    <property type="entry name" value="WH-like_DNA-bd_sf"/>
</dbReference>
<dbReference type="PROSITE" id="PS50995">
    <property type="entry name" value="HTH_MARR_2"/>
    <property type="match status" value="1"/>
</dbReference>
<protein>
    <submittedName>
        <fullName evidence="5">MarR family transcriptional regulator</fullName>
    </submittedName>
</protein>
<dbReference type="InterPro" id="IPR023187">
    <property type="entry name" value="Tscrpt_reg_MarR-type_CS"/>
</dbReference>